<dbReference type="InterPro" id="IPR052455">
    <property type="entry name" value="Tricalbin_domain"/>
</dbReference>
<keyword evidence="7" id="KW-0812">Transmembrane</keyword>
<dbReference type="PROSITE" id="PS51847">
    <property type="entry name" value="SMP"/>
    <property type="match status" value="1"/>
</dbReference>
<sequence length="1078" mass="119675">MAAAAASSASGAGQEESRRHVIDESRRAVTSFMSMYLLVSAALAGAWLLGTLGGSLTSFMSMYLLVSAALAGAWLLGTLGGSFLWVFLAMGALFAVWKAKIGRIIAQHLNYQEAILYRKRAFRQDETAEWFNFMLNRWWVFSSTNIEELVKKRLDERLWDIRPSFVDSLELSAFSLGEQTPHIKNVRTFECSESTPGSLQPISWFNVHRPPAGLDKASSYQVVLEADVTLMSEDFKMIFRGRVGSAKVNVGFDLVVEDLTLAGTLQAIVCLSMDIPFPHIDKATICFKEKPDVAFNIRMLRALSLMEIPLLKSWIHNNVMEGLTKAMVDPASVDINVGKVGPTLMGQNTSKKKKAQGVLTIHIKGYPPKDAAAEDIRYTVLNIGDRKRQTHEVPATEEWEDVCSFFIYSLAQERIKVKSKCMRLLTSTTLEQNEINLSSFPFQVQPTCETTVTNKDESKVTLSMQYTALPAVNLSDIDDHAKPKSSSVAGVLHVCIHGASNVLAADKTGASDPYCVLFCDRRRVLTTPFIPRTRNPHWESWTEFFVADYTRMQLSFFVYDWDGHNNINDDFLGSVHLNLSDSTPEIIKKSMTLGYNRPDKGFTVDKACGQITISVVFRPVPSVAKSEKFREVMKSYKPNDYLYKEDLMSPSSVAGVPGRRSTTAAYMEELLSDKVIVELTILQGKDMVAMDRNGYSDPFCVVSVKGKKILTTAVKKKTLFPKWNETVTTEMSLDDASDLKIDVFDKDMISNDFMGTLKLSLDQLKELSLKASSDWFTLEKTKSGKLQLKCHVISKDTLTQLKQDSISSDNVFDYPSPPKVGDITSSSQGTPATERRFNPTISLQPPPKRYVIRRDTRTSAGAHSVDSPGDGSVTNGHQPVKANGTPNSASLPRRRMPKLTRTDSTSSMNITPRSADRASLRSDASVGEKMYEICGKVTRVRGEFPSSAKDIYCKIRLEVPGSRLSLLHHARIIAKSPLVSLVNNGADLDLKFEVDRGQGVAHDALLIFDLKHSSKEHITTRNYAIRSLLAEASSESKWVPVGNGIELEISMKQGEPSPDAVNRRGSGIFKSLSFSKHK</sequence>
<evidence type="ECO:0000256" key="5">
    <source>
        <dbReference type="ARBA" id="ARBA00023136"/>
    </source>
</evidence>
<dbReference type="EMBL" id="RQTK01000260">
    <property type="protein sequence ID" value="RUS83059.1"/>
    <property type="molecule type" value="Genomic_DNA"/>
</dbReference>
<dbReference type="Pfam" id="PF00168">
    <property type="entry name" value="C2"/>
    <property type="match status" value="2"/>
</dbReference>
<keyword evidence="11" id="KW-1185">Reference proteome</keyword>
<keyword evidence="5 7" id="KW-0472">Membrane</keyword>
<evidence type="ECO:0000313" key="11">
    <source>
        <dbReference type="Proteomes" id="UP000271974"/>
    </source>
</evidence>
<name>A0A3S0ZUF4_ELYCH</name>
<feature type="region of interest" description="Disordered" evidence="6">
    <location>
        <begin position="814"/>
        <end position="922"/>
    </location>
</feature>
<dbReference type="CDD" id="cd00030">
    <property type="entry name" value="C2"/>
    <property type="match status" value="1"/>
</dbReference>
<feature type="transmembrane region" description="Helical" evidence="7">
    <location>
        <begin position="28"/>
        <end position="50"/>
    </location>
</feature>
<dbReference type="InterPro" id="IPR000008">
    <property type="entry name" value="C2_dom"/>
</dbReference>
<proteinExistence type="predicted"/>
<keyword evidence="2" id="KW-0813">Transport</keyword>
<accession>A0A3S0ZUF4</accession>
<feature type="transmembrane region" description="Helical" evidence="7">
    <location>
        <begin position="56"/>
        <end position="76"/>
    </location>
</feature>
<dbReference type="GO" id="GO:0016020">
    <property type="term" value="C:membrane"/>
    <property type="evidence" value="ECO:0007669"/>
    <property type="project" value="UniProtKB-SubCell"/>
</dbReference>
<feature type="domain" description="SMP-LTD" evidence="9">
    <location>
        <begin position="124"/>
        <end position="338"/>
    </location>
</feature>
<gene>
    <name evidence="10" type="ORF">EGW08_009198</name>
</gene>
<dbReference type="CDD" id="cd21669">
    <property type="entry name" value="SMP_SF"/>
    <property type="match status" value="1"/>
</dbReference>
<dbReference type="AlphaFoldDB" id="A0A3S0ZUF4"/>
<organism evidence="10 11">
    <name type="scientific">Elysia chlorotica</name>
    <name type="common">Eastern emerald elysia</name>
    <name type="synonym">Sea slug</name>
    <dbReference type="NCBI Taxonomy" id="188477"/>
    <lineage>
        <taxon>Eukaryota</taxon>
        <taxon>Metazoa</taxon>
        <taxon>Spiralia</taxon>
        <taxon>Lophotrochozoa</taxon>
        <taxon>Mollusca</taxon>
        <taxon>Gastropoda</taxon>
        <taxon>Heterobranchia</taxon>
        <taxon>Euthyneura</taxon>
        <taxon>Panpulmonata</taxon>
        <taxon>Sacoglossa</taxon>
        <taxon>Placobranchoidea</taxon>
        <taxon>Plakobranchidae</taxon>
        <taxon>Elysia</taxon>
    </lineage>
</organism>
<evidence type="ECO:0000256" key="1">
    <source>
        <dbReference type="ARBA" id="ARBA00004370"/>
    </source>
</evidence>
<dbReference type="SMART" id="SM00239">
    <property type="entry name" value="C2"/>
    <property type="match status" value="2"/>
</dbReference>
<keyword evidence="3" id="KW-0445">Lipid transport</keyword>
<keyword evidence="7" id="KW-1133">Transmembrane helix</keyword>
<feature type="domain" description="C2" evidence="8">
    <location>
        <begin position="473"/>
        <end position="595"/>
    </location>
</feature>
<protein>
    <submittedName>
        <fullName evidence="10">Uncharacterized protein</fullName>
    </submittedName>
</protein>
<feature type="compositionally biased region" description="Polar residues" evidence="6">
    <location>
        <begin position="902"/>
        <end position="912"/>
    </location>
</feature>
<evidence type="ECO:0000256" key="3">
    <source>
        <dbReference type="ARBA" id="ARBA00023055"/>
    </source>
</evidence>
<comment type="caution">
    <text evidence="10">The sequence shown here is derived from an EMBL/GenBank/DDBJ whole genome shotgun (WGS) entry which is preliminary data.</text>
</comment>
<evidence type="ECO:0000259" key="9">
    <source>
        <dbReference type="PROSITE" id="PS51847"/>
    </source>
</evidence>
<keyword evidence="4" id="KW-0446">Lipid-binding</keyword>
<dbReference type="GO" id="GO:0006869">
    <property type="term" value="P:lipid transport"/>
    <property type="evidence" value="ECO:0007669"/>
    <property type="project" value="UniProtKB-KW"/>
</dbReference>
<evidence type="ECO:0000313" key="10">
    <source>
        <dbReference type="EMBL" id="RUS83059.1"/>
    </source>
</evidence>
<feature type="domain" description="C2" evidence="8">
    <location>
        <begin position="656"/>
        <end position="776"/>
    </location>
</feature>
<evidence type="ECO:0000256" key="2">
    <source>
        <dbReference type="ARBA" id="ARBA00022448"/>
    </source>
</evidence>
<dbReference type="PANTHER" id="PTHR46980:SF2">
    <property type="entry name" value="TRICALBIN-1-RELATED"/>
    <property type="match status" value="1"/>
</dbReference>
<evidence type="ECO:0000256" key="7">
    <source>
        <dbReference type="SAM" id="Phobius"/>
    </source>
</evidence>
<dbReference type="InterPro" id="IPR035892">
    <property type="entry name" value="C2_domain_sf"/>
</dbReference>
<dbReference type="Proteomes" id="UP000271974">
    <property type="component" value="Unassembled WGS sequence"/>
</dbReference>
<dbReference type="Pfam" id="PF25669">
    <property type="entry name" value="SMP_MUG190-like"/>
    <property type="match status" value="1"/>
</dbReference>
<dbReference type="STRING" id="188477.A0A3S0ZUF4"/>
<dbReference type="GO" id="GO:0008289">
    <property type="term" value="F:lipid binding"/>
    <property type="evidence" value="ECO:0007669"/>
    <property type="project" value="UniProtKB-KW"/>
</dbReference>
<dbReference type="Gene3D" id="2.60.40.150">
    <property type="entry name" value="C2 domain"/>
    <property type="match status" value="2"/>
</dbReference>
<comment type="subcellular location">
    <subcellularLocation>
        <location evidence="1">Membrane</location>
    </subcellularLocation>
</comment>
<dbReference type="SUPFAM" id="SSF49562">
    <property type="entry name" value="C2 domain (Calcium/lipid-binding domain, CaLB)"/>
    <property type="match status" value="2"/>
</dbReference>
<dbReference type="PANTHER" id="PTHR46980">
    <property type="entry name" value="TRICALBIN-1-RELATED"/>
    <property type="match status" value="1"/>
</dbReference>
<evidence type="ECO:0000256" key="4">
    <source>
        <dbReference type="ARBA" id="ARBA00023121"/>
    </source>
</evidence>
<dbReference type="InterPro" id="IPR031468">
    <property type="entry name" value="SMP_LBD"/>
</dbReference>
<dbReference type="OrthoDB" id="270970at2759"/>
<evidence type="ECO:0000259" key="8">
    <source>
        <dbReference type="PROSITE" id="PS50004"/>
    </source>
</evidence>
<dbReference type="PROSITE" id="PS50004">
    <property type="entry name" value="C2"/>
    <property type="match status" value="2"/>
</dbReference>
<evidence type="ECO:0000256" key="6">
    <source>
        <dbReference type="SAM" id="MobiDB-lite"/>
    </source>
</evidence>
<reference evidence="10 11" key="1">
    <citation type="submission" date="2019-01" db="EMBL/GenBank/DDBJ databases">
        <title>A draft genome assembly of the solar-powered sea slug Elysia chlorotica.</title>
        <authorList>
            <person name="Cai H."/>
            <person name="Li Q."/>
            <person name="Fang X."/>
            <person name="Li J."/>
            <person name="Curtis N.E."/>
            <person name="Altenburger A."/>
            <person name="Shibata T."/>
            <person name="Feng M."/>
            <person name="Maeda T."/>
            <person name="Schwartz J.A."/>
            <person name="Shigenobu S."/>
            <person name="Lundholm N."/>
            <person name="Nishiyama T."/>
            <person name="Yang H."/>
            <person name="Hasebe M."/>
            <person name="Li S."/>
            <person name="Pierce S.K."/>
            <person name="Wang J."/>
        </authorList>
    </citation>
    <scope>NUCLEOTIDE SEQUENCE [LARGE SCALE GENOMIC DNA]</scope>
    <source>
        <strain evidence="10">EC2010</strain>
        <tissue evidence="10">Whole organism of an adult</tissue>
    </source>
</reference>